<keyword evidence="2 5" id="KW-0812">Transmembrane</keyword>
<dbReference type="RefSeq" id="WP_161839680.1">
    <property type="nucleotide sequence ID" value="NZ_CP048000.1"/>
</dbReference>
<organism evidence="7 8">
    <name type="scientific">Anaerocolumna sedimenticola</name>
    <dbReference type="NCBI Taxonomy" id="2696063"/>
    <lineage>
        <taxon>Bacteria</taxon>
        <taxon>Bacillati</taxon>
        <taxon>Bacillota</taxon>
        <taxon>Clostridia</taxon>
        <taxon>Lachnospirales</taxon>
        <taxon>Lachnospiraceae</taxon>
        <taxon>Anaerocolumna</taxon>
    </lineage>
</organism>
<dbReference type="Pfam" id="PF06803">
    <property type="entry name" value="DUF1232"/>
    <property type="match status" value="1"/>
</dbReference>
<name>A0A6P1TTN0_9FIRM</name>
<evidence type="ECO:0000313" key="7">
    <source>
        <dbReference type="EMBL" id="QHQ62858.1"/>
    </source>
</evidence>
<protein>
    <submittedName>
        <fullName evidence="7">DUF1232 domain-containing protein</fullName>
    </submittedName>
</protein>
<evidence type="ECO:0000313" key="8">
    <source>
        <dbReference type="Proteomes" id="UP000464314"/>
    </source>
</evidence>
<dbReference type="Proteomes" id="UP000464314">
    <property type="component" value="Chromosome"/>
</dbReference>
<evidence type="ECO:0000256" key="5">
    <source>
        <dbReference type="SAM" id="Phobius"/>
    </source>
</evidence>
<gene>
    <name evidence="7" type="ORF">Ana3638_20460</name>
</gene>
<feature type="transmembrane region" description="Helical" evidence="5">
    <location>
        <begin position="28"/>
        <end position="45"/>
    </location>
</feature>
<evidence type="ECO:0000256" key="1">
    <source>
        <dbReference type="ARBA" id="ARBA00004127"/>
    </source>
</evidence>
<keyword evidence="8" id="KW-1185">Reference proteome</keyword>
<sequence>MNLKEKVKEIKKNIVVLFIAVKKKETPWYAKILAGFTVIYALSPLDLVPDFIPVLGYLDDLIILPVLILLSIRMIPKHILEQAKQEAIDIWKDGKPDKWYYAIPIVCIWIAVVVLLIRIVSNIW</sequence>
<dbReference type="InterPro" id="IPR010652">
    <property type="entry name" value="DUF1232"/>
</dbReference>
<keyword evidence="4 5" id="KW-0472">Membrane</keyword>
<comment type="subcellular location">
    <subcellularLocation>
        <location evidence="1">Endomembrane system</location>
        <topology evidence="1">Multi-pass membrane protein</topology>
    </subcellularLocation>
</comment>
<evidence type="ECO:0000256" key="3">
    <source>
        <dbReference type="ARBA" id="ARBA00022989"/>
    </source>
</evidence>
<dbReference type="GO" id="GO:0012505">
    <property type="term" value="C:endomembrane system"/>
    <property type="evidence" value="ECO:0007669"/>
    <property type="project" value="UniProtKB-SubCell"/>
</dbReference>
<feature type="transmembrane region" description="Helical" evidence="5">
    <location>
        <begin position="99"/>
        <end position="120"/>
    </location>
</feature>
<evidence type="ECO:0000256" key="4">
    <source>
        <dbReference type="ARBA" id="ARBA00023136"/>
    </source>
</evidence>
<dbReference type="AlphaFoldDB" id="A0A6P1TTN0"/>
<dbReference type="KEGG" id="anr:Ana3638_20460"/>
<dbReference type="EMBL" id="CP048000">
    <property type="protein sequence ID" value="QHQ62858.1"/>
    <property type="molecule type" value="Genomic_DNA"/>
</dbReference>
<accession>A0A6P1TTN0</accession>
<evidence type="ECO:0000256" key="2">
    <source>
        <dbReference type="ARBA" id="ARBA00022692"/>
    </source>
</evidence>
<proteinExistence type="predicted"/>
<keyword evidence="3 5" id="KW-1133">Transmembrane helix</keyword>
<evidence type="ECO:0000259" key="6">
    <source>
        <dbReference type="Pfam" id="PF06803"/>
    </source>
</evidence>
<reference evidence="7 8" key="1">
    <citation type="submission" date="2020-01" db="EMBL/GenBank/DDBJ databases">
        <title>Genome analysis of Anaerocolumna sp. CBA3638.</title>
        <authorList>
            <person name="Kim J."/>
            <person name="Roh S.W."/>
        </authorList>
    </citation>
    <scope>NUCLEOTIDE SEQUENCE [LARGE SCALE GENOMIC DNA]</scope>
    <source>
        <strain evidence="7 8">CBA3638</strain>
    </source>
</reference>
<feature type="domain" description="DUF1232" evidence="6">
    <location>
        <begin position="30"/>
        <end position="65"/>
    </location>
</feature>